<dbReference type="EMBL" id="MN738929">
    <property type="protein sequence ID" value="QHT31990.1"/>
    <property type="molecule type" value="Genomic_DNA"/>
</dbReference>
<sequence>MSPIGDFNRLYFDFIQFIKLHLEDDPNFKTFYRKNILMKEVNPKYFIHTWNERITKLYYEQISKFNIDFFLNKDYTNDVKGNSESNMLMVYIIKFKKAYDTLEDTIKKTFVNFIVNLTHLSFLYYK</sequence>
<organism evidence="1">
    <name type="scientific">viral metagenome</name>
    <dbReference type="NCBI Taxonomy" id="1070528"/>
    <lineage>
        <taxon>unclassified sequences</taxon>
        <taxon>metagenomes</taxon>
        <taxon>organismal metagenomes</taxon>
    </lineage>
</organism>
<proteinExistence type="predicted"/>
<reference evidence="1" key="1">
    <citation type="journal article" date="2020" name="Nature">
        <title>Giant virus diversity and host interactions through global metagenomics.</title>
        <authorList>
            <person name="Schulz F."/>
            <person name="Roux S."/>
            <person name="Paez-Espino D."/>
            <person name="Jungbluth S."/>
            <person name="Walsh D.A."/>
            <person name="Denef V.J."/>
            <person name="McMahon K.D."/>
            <person name="Konstantinidis K.T."/>
            <person name="Eloe-Fadrosh E.A."/>
            <person name="Kyrpides N.C."/>
            <person name="Woyke T."/>
        </authorList>
    </citation>
    <scope>NUCLEOTIDE SEQUENCE</scope>
    <source>
        <strain evidence="1">GVMAG-M-3300009159-65</strain>
    </source>
</reference>
<evidence type="ECO:0000313" key="1">
    <source>
        <dbReference type="EMBL" id="QHT31990.1"/>
    </source>
</evidence>
<accession>A0A6C0EUU0</accession>
<protein>
    <submittedName>
        <fullName evidence="1">Uncharacterized protein</fullName>
    </submittedName>
</protein>
<dbReference type="AlphaFoldDB" id="A0A6C0EUU0"/>
<name>A0A6C0EUU0_9ZZZZ</name>